<gene>
    <name evidence="3" type="ORF">FF36_02514</name>
</gene>
<dbReference type="EMBL" id="JYFN01000016">
    <property type="protein sequence ID" value="KJE23086.1"/>
    <property type="molecule type" value="Genomic_DNA"/>
</dbReference>
<feature type="region of interest" description="Disordered" evidence="1">
    <location>
        <begin position="342"/>
        <end position="416"/>
    </location>
</feature>
<keyword evidence="2" id="KW-0472">Membrane</keyword>
<name>A0A0D8BG05_9ACTN</name>
<protein>
    <submittedName>
        <fullName evidence="3">Uncharacterized protein</fullName>
    </submittedName>
</protein>
<comment type="caution">
    <text evidence="3">The sequence shown here is derived from an EMBL/GenBank/DDBJ whole genome shotgun (WGS) entry which is preliminary data.</text>
</comment>
<dbReference type="RefSeq" id="WP_128423296.1">
    <property type="nucleotide sequence ID" value="NZ_JYFN01000016.1"/>
</dbReference>
<keyword evidence="2" id="KW-0812">Transmembrane</keyword>
<feature type="transmembrane region" description="Helical" evidence="2">
    <location>
        <begin position="7"/>
        <end position="26"/>
    </location>
</feature>
<reference evidence="3 4" key="2">
    <citation type="journal article" date="2016" name="Genome Announc.">
        <title>Permanent Draft Genome Sequences for Two Variants of Frankia sp. Strain CpI1, the First Frankia Strain Isolated from Root Nodules of Comptonia peregrina.</title>
        <authorList>
            <person name="Oshone R."/>
            <person name="Hurst S.G.IV."/>
            <person name="Abebe-Akele F."/>
            <person name="Simpson S."/>
            <person name="Morris K."/>
            <person name="Thomas W.K."/>
            <person name="Tisa L.S."/>
        </authorList>
    </citation>
    <scope>NUCLEOTIDE SEQUENCE [LARGE SCALE GENOMIC DNA]</scope>
    <source>
        <strain evidence="4">CpI1-S</strain>
    </source>
</reference>
<evidence type="ECO:0000256" key="2">
    <source>
        <dbReference type="SAM" id="Phobius"/>
    </source>
</evidence>
<proteinExistence type="predicted"/>
<organism evidence="3 4">
    <name type="scientific">Frankia torreyi</name>
    <dbReference type="NCBI Taxonomy" id="1856"/>
    <lineage>
        <taxon>Bacteria</taxon>
        <taxon>Bacillati</taxon>
        <taxon>Actinomycetota</taxon>
        <taxon>Actinomycetes</taxon>
        <taxon>Frankiales</taxon>
        <taxon>Frankiaceae</taxon>
        <taxon>Frankia</taxon>
    </lineage>
</organism>
<keyword evidence="4" id="KW-1185">Reference proteome</keyword>
<feature type="transmembrane region" description="Helical" evidence="2">
    <location>
        <begin position="32"/>
        <end position="50"/>
    </location>
</feature>
<dbReference type="AlphaFoldDB" id="A0A0D8BG05"/>
<sequence length="416" mass="46339">MPFRRAAVATLLIVIGGLVGILVVPWNHFSWTTVPIFLVFTALAVGLLFLRNIKRLDFRSQNIPIPTSAPRPISQSEHRLSRVRVPSSTADYDFLFSATVRWGTIELNQITTLANQAGAAREAIIQRARLVTEKSPPARAALVEQELSGWLGNLERDRSGQLMVMAEDIVLTLTDHDQKRLDKLADMRKDEEVWKHEWRWDQLKRRYLADDVLKDTGSTVVWWLARNDHQVERTIGDLHQLARLSAAANNRDLPEWFHRLDRFPAQTTASLADGNGHSDGHHRNGIDGAASQRIPDTAADHLNRLLDSAGLTHDDPQRRLLADQIAETFHDYQMEEFAQTLRPPPASTAPSGPTQDQEPAAREPGGHHHANSSPDVVVGITTESESDPDPFTDDGVGADPDDEPEHRSANGYQAGL</sequence>
<feature type="compositionally biased region" description="Basic and acidic residues" evidence="1">
    <location>
        <begin position="276"/>
        <end position="285"/>
    </location>
</feature>
<evidence type="ECO:0000313" key="4">
    <source>
        <dbReference type="Proteomes" id="UP000032545"/>
    </source>
</evidence>
<evidence type="ECO:0000256" key="1">
    <source>
        <dbReference type="SAM" id="MobiDB-lite"/>
    </source>
</evidence>
<reference evidence="4" key="1">
    <citation type="submission" date="2015-02" db="EMBL/GenBank/DDBJ databases">
        <title>Draft Genome of Frankia sp. CpI1-S.</title>
        <authorList>
            <person name="Oshone R.T."/>
            <person name="Ngom M."/>
            <person name="Ghodhbane-Gtari F."/>
            <person name="Gtari M."/>
            <person name="Morris K."/>
            <person name="Thomas K."/>
            <person name="Sen A."/>
            <person name="Tisa L.S."/>
        </authorList>
    </citation>
    <scope>NUCLEOTIDE SEQUENCE [LARGE SCALE GENOMIC DNA]</scope>
    <source>
        <strain evidence="4">CpI1-S</strain>
    </source>
</reference>
<dbReference type="OrthoDB" id="3422149at2"/>
<keyword evidence="2" id="KW-1133">Transmembrane helix</keyword>
<accession>A0A0D8BG05</accession>
<dbReference type="PATRIC" id="fig|1502723.3.peg.1609"/>
<feature type="region of interest" description="Disordered" evidence="1">
    <location>
        <begin position="269"/>
        <end position="289"/>
    </location>
</feature>
<evidence type="ECO:0000313" key="3">
    <source>
        <dbReference type="EMBL" id="KJE23086.1"/>
    </source>
</evidence>
<dbReference type="Proteomes" id="UP000032545">
    <property type="component" value="Unassembled WGS sequence"/>
</dbReference>